<feature type="transmembrane region" description="Helical" evidence="1">
    <location>
        <begin position="57"/>
        <end position="76"/>
    </location>
</feature>
<organism evidence="2 3">
    <name type="scientific">Carya illinoinensis</name>
    <name type="common">Pecan</name>
    <dbReference type="NCBI Taxonomy" id="32201"/>
    <lineage>
        <taxon>Eukaryota</taxon>
        <taxon>Viridiplantae</taxon>
        <taxon>Streptophyta</taxon>
        <taxon>Embryophyta</taxon>
        <taxon>Tracheophyta</taxon>
        <taxon>Spermatophyta</taxon>
        <taxon>Magnoliopsida</taxon>
        <taxon>eudicotyledons</taxon>
        <taxon>Gunneridae</taxon>
        <taxon>Pentapetalae</taxon>
        <taxon>rosids</taxon>
        <taxon>fabids</taxon>
        <taxon>Fagales</taxon>
        <taxon>Juglandaceae</taxon>
        <taxon>Carya</taxon>
    </lineage>
</organism>
<evidence type="ECO:0000313" key="2">
    <source>
        <dbReference type="EMBL" id="KAG6733051.1"/>
    </source>
</evidence>
<sequence length="102" mass="11506">MVFEAVGVCVLPHYLFSLATNYYYFGVEGWKFSGHLKSNNLRSYSCLWSTYQGSDNIFGLILVNIATLVTCGLQLLTRNYLSKKKKNYGSILATSGLRCNFL</sequence>
<evidence type="ECO:0000313" key="3">
    <source>
        <dbReference type="Proteomes" id="UP000811246"/>
    </source>
</evidence>
<keyword evidence="1" id="KW-0812">Transmembrane</keyword>
<gene>
    <name evidence="2" type="ORF">I3842_01G207500</name>
</gene>
<dbReference type="Proteomes" id="UP000811246">
    <property type="component" value="Chromosome 1"/>
</dbReference>
<evidence type="ECO:0000256" key="1">
    <source>
        <dbReference type="SAM" id="Phobius"/>
    </source>
</evidence>
<keyword evidence="1" id="KW-1133">Transmembrane helix</keyword>
<reference evidence="2" key="1">
    <citation type="submission" date="2021-01" db="EMBL/GenBank/DDBJ databases">
        <authorList>
            <person name="Lovell J.T."/>
            <person name="Bentley N."/>
            <person name="Bhattarai G."/>
            <person name="Jenkins J.W."/>
            <person name="Sreedasyam A."/>
            <person name="Alarcon Y."/>
            <person name="Bock C."/>
            <person name="Boston L."/>
            <person name="Carlson J."/>
            <person name="Cervantes K."/>
            <person name="Clermont K."/>
            <person name="Krom N."/>
            <person name="Kubenka K."/>
            <person name="Mamidi S."/>
            <person name="Mattison C."/>
            <person name="Monteros M."/>
            <person name="Pisani C."/>
            <person name="Plott C."/>
            <person name="Rajasekar S."/>
            <person name="Rhein H.S."/>
            <person name="Rohla C."/>
            <person name="Song M."/>
            <person name="Hilaire R.S."/>
            <person name="Shu S."/>
            <person name="Wells L."/>
            <person name="Wang X."/>
            <person name="Webber J."/>
            <person name="Heerema R.J."/>
            <person name="Klein P."/>
            <person name="Conner P."/>
            <person name="Grauke L."/>
            <person name="Grimwood J."/>
            <person name="Schmutz J."/>
            <person name="Randall J.J."/>
        </authorList>
    </citation>
    <scope>NUCLEOTIDE SEQUENCE</scope>
    <source>
        <tissue evidence="2">Leaf</tissue>
    </source>
</reference>
<name>A0A922G2U5_CARIL</name>
<comment type="caution">
    <text evidence="2">The sequence shown here is derived from an EMBL/GenBank/DDBJ whole genome shotgun (WGS) entry which is preliminary data.</text>
</comment>
<accession>A0A922G2U5</accession>
<dbReference type="EMBL" id="CM031825">
    <property type="protein sequence ID" value="KAG6733051.1"/>
    <property type="molecule type" value="Genomic_DNA"/>
</dbReference>
<protein>
    <submittedName>
        <fullName evidence="2">Uncharacterized protein</fullName>
    </submittedName>
</protein>
<keyword evidence="1" id="KW-0472">Membrane</keyword>
<dbReference type="AlphaFoldDB" id="A0A922G2U5"/>
<proteinExistence type="predicted"/>